<keyword evidence="2" id="KW-1185">Reference proteome</keyword>
<name>A0AAV7GCD9_DENCH</name>
<dbReference type="EMBL" id="JAGFBR010000016">
    <property type="protein sequence ID" value="KAH0453048.1"/>
    <property type="molecule type" value="Genomic_DNA"/>
</dbReference>
<evidence type="ECO:0000313" key="2">
    <source>
        <dbReference type="Proteomes" id="UP000775213"/>
    </source>
</evidence>
<comment type="caution">
    <text evidence="1">The sequence shown here is derived from an EMBL/GenBank/DDBJ whole genome shotgun (WGS) entry which is preliminary data.</text>
</comment>
<reference evidence="1 2" key="1">
    <citation type="journal article" date="2021" name="Hortic Res">
        <title>Chromosome-scale assembly of the Dendrobium chrysotoxum genome enhances the understanding of orchid evolution.</title>
        <authorList>
            <person name="Zhang Y."/>
            <person name="Zhang G.Q."/>
            <person name="Zhang D."/>
            <person name="Liu X.D."/>
            <person name="Xu X.Y."/>
            <person name="Sun W.H."/>
            <person name="Yu X."/>
            <person name="Zhu X."/>
            <person name="Wang Z.W."/>
            <person name="Zhao X."/>
            <person name="Zhong W.Y."/>
            <person name="Chen H."/>
            <person name="Yin W.L."/>
            <person name="Huang T."/>
            <person name="Niu S.C."/>
            <person name="Liu Z.J."/>
        </authorList>
    </citation>
    <scope>NUCLEOTIDE SEQUENCE [LARGE SCALE GENOMIC DNA]</scope>
    <source>
        <strain evidence="1">Lindl</strain>
    </source>
</reference>
<sequence>MTETNRTYHGNKKLILAMPSISTMNRGTQTGYPVVHTGEHWYPQGSKVDILIKLDFWKGFIYTVSRRRDCTGPLHAAANNLTTQMVAVKRASHTY</sequence>
<dbReference type="Proteomes" id="UP000775213">
    <property type="component" value="Unassembled WGS sequence"/>
</dbReference>
<proteinExistence type="predicted"/>
<protein>
    <submittedName>
        <fullName evidence="1">Uncharacterized protein</fullName>
    </submittedName>
</protein>
<accession>A0AAV7GCD9</accession>
<dbReference type="AlphaFoldDB" id="A0AAV7GCD9"/>
<evidence type="ECO:0000313" key="1">
    <source>
        <dbReference type="EMBL" id="KAH0453048.1"/>
    </source>
</evidence>
<gene>
    <name evidence="1" type="ORF">IEQ34_017372</name>
</gene>
<organism evidence="1 2">
    <name type="scientific">Dendrobium chrysotoxum</name>
    <name type="common">Orchid</name>
    <dbReference type="NCBI Taxonomy" id="161865"/>
    <lineage>
        <taxon>Eukaryota</taxon>
        <taxon>Viridiplantae</taxon>
        <taxon>Streptophyta</taxon>
        <taxon>Embryophyta</taxon>
        <taxon>Tracheophyta</taxon>
        <taxon>Spermatophyta</taxon>
        <taxon>Magnoliopsida</taxon>
        <taxon>Liliopsida</taxon>
        <taxon>Asparagales</taxon>
        <taxon>Orchidaceae</taxon>
        <taxon>Epidendroideae</taxon>
        <taxon>Malaxideae</taxon>
        <taxon>Dendrobiinae</taxon>
        <taxon>Dendrobium</taxon>
    </lineage>
</organism>